<gene>
    <name evidence="1" type="ORF">F4820DRAFT_168665</name>
</gene>
<keyword evidence="2" id="KW-1185">Reference proteome</keyword>
<dbReference type="EMBL" id="MU393639">
    <property type="protein sequence ID" value="KAI4859358.1"/>
    <property type="molecule type" value="Genomic_DNA"/>
</dbReference>
<name>A0ACB9YJ00_9PEZI</name>
<reference evidence="1 2" key="1">
    <citation type="journal article" date="2022" name="New Phytol.">
        <title>Ecological generalism drives hyperdiversity of secondary metabolite gene clusters in xylarialean endophytes.</title>
        <authorList>
            <person name="Franco M.E.E."/>
            <person name="Wisecaver J.H."/>
            <person name="Arnold A.E."/>
            <person name="Ju Y.M."/>
            <person name="Slot J.C."/>
            <person name="Ahrendt S."/>
            <person name="Moore L.P."/>
            <person name="Eastman K.E."/>
            <person name="Scott K."/>
            <person name="Konkel Z."/>
            <person name="Mondo S.J."/>
            <person name="Kuo A."/>
            <person name="Hayes R.D."/>
            <person name="Haridas S."/>
            <person name="Andreopoulos B."/>
            <person name="Riley R."/>
            <person name="LaButti K."/>
            <person name="Pangilinan J."/>
            <person name="Lipzen A."/>
            <person name="Amirebrahimi M."/>
            <person name="Yan J."/>
            <person name="Adam C."/>
            <person name="Keymanesh K."/>
            <person name="Ng V."/>
            <person name="Louie K."/>
            <person name="Northen T."/>
            <person name="Drula E."/>
            <person name="Henrissat B."/>
            <person name="Hsieh H.M."/>
            <person name="Youens-Clark K."/>
            <person name="Lutzoni F."/>
            <person name="Miadlikowska J."/>
            <person name="Eastwood D.C."/>
            <person name="Hamelin R.C."/>
            <person name="Grigoriev I.V."/>
            <person name="U'Ren J.M."/>
        </authorList>
    </citation>
    <scope>NUCLEOTIDE SEQUENCE [LARGE SCALE GENOMIC DNA]</scope>
    <source>
        <strain evidence="1 2">CBS 119005</strain>
    </source>
</reference>
<evidence type="ECO:0000313" key="2">
    <source>
        <dbReference type="Proteomes" id="UP001497700"/>
    </source>
</evidence>
<proteinExistence type="predicted"/>
<accession>A0ACB9YJ00</accession>
<evidence type="ECO:0000313" key="1">
    <source>
        <dbReference type="EMBL" id="KAI4859358.1"/>
    </source>
</evidence>
<dbReference type="Proteomes" id="UP001497700">
    <property type="component" value="Unassembled WGS sequence"/>
</dbReference>
<comment type="caution">
    <text evidence="1">The sequence shown here is derived from an EMBL/GenBank/DDBJ whole genome shotgun (WGS) entry which is preliminary data.</text>
</comment>
<organism evidence="1 2">
    <name type="scientific">Hypoxylon rubiginosum</name>
    <dbReference type="NCBI Taxonomy" id="110542"/>
    <lineage>
        <taxon>Eukaryota</taxon>
        <taxon>Fungi</taxon>
        <taxon>Dikarya</taxon>
        <taxon>Ascomycota</taxon>
        <taxon>Pezizomycotina</taxon>
        <taxon>Sordariomycetes</taxon>
        <taxon>Xylariomycetidae</taxon>
        <taxon>Xylariales</taxon>
        <taxon>Hypoxylaceae</taxon>
        <taxon>Hypoxylon</taxon>
    </lineage>
</organism>
<protein>
    <submittedName>
        <fullName evidence="1">Uncharacterized protein</fullName>
    </submittedName>
</protein>
<sequence>MSHITTTPHAGRHAGREGFNALPQLHDSNGDLGDYESRHGYDDHTSLENEQRYERHYDSQTEASHDDRTLSEYGSGRPWSRATSDYTRVSTGYKPDMITYSEAVATNIAPVMDRERPNYKPSALRWPFLTCLLAVILALVGLLAWALHVLPVLDNKVDIFTESLRVREVAAYAGPIGAPDVEPVFTPASLAVRANTSSDPDPKPTIPMTPSGGDFGHVGDQTVTETPGPSTTTTRSLPSIASSLAKSNFGNVGGLVTVSETTPPTLPPMLPTKPQSDYGDAGTAEVTETPANSDYGHAGPTEVSEDVSSLPATYVYGNGGTRKVSETATVPPTPSPLSSNYGSAGPVSVSETAPQTPTFVTAEVTVMTNPEGVLTTLTSIPAPVSTSRTTTLTDSQGRPTATQETSVLVTPSVTTQTDSGGIPTSTATLYPVIPEGSDSGNKNSDNNSDNNSNVVTNTYFISYGSYVIGMFLPTLLAILLAIPVRILDLNAKILQPWHELTHERGASGRESLCLDTSGWQSVAASFRSLAGGQALVFLTSALVLASALLIPLSAEAVAFDLRGIGCARGSGSARNCAYVLSVFRQAAGATLALLALMAAAVLMVLVLLARWRSGVGTNPWSMCGVASLSMSADVRRLFTAGLPAGADAAEMPRGLLRSILRDRRFRLGYFCGPNGTVEYGIMLHDEHGDGHALNGLVAEDVKEPQDHHAAPTKPSHHLPFLMLGYVGRSVFLFVLCGLLALILYYNNTGGDTPFENFMDSESFGVRFLFTGVGVIISFFWASFFSSIAILSPYQLLAKSPQHARRSILLAPPTNAFSGLWSAARRRHGFLAVVAVTSILSELLTVFLGNVPFRVTQTFLVHGVCTWAAVGILCVMVLVVAGSFFVAWPHMPADPSTVAGAMYYVCDSWMLARLEGLSTMARRDRDWRVNEMGLKYEFGEIRGASGVVRIGVDASSSSGGADWAL</sequence>